<dbReference type="EMBL" id="JANGCH010000013">
    <property type="protein sequence ID" value="MCQ5122347.1"/>
    <property type="molecule type" value="Genomic_DNA"/>
</dbReference>
<keyword evidence="1" id="KW-1133">Transmembrane helix</keyword>
<evidence type="ECO:0000256" key="1">
    <source>
        <dbReference type="SAM" id="Phobius"/>
    </source>
</evidence>
<proteinExistence type="predicted"/>
<feature type="transmembrane region" description="Helical" evidence="1">
    <location>
        <begin position="42"/>
        <end position="61"/>
    </location>
</feature>
<name>A0ABT1SMH9_9FIRM</name>
<keyword evidence="1" id="KW-0472">Membrane</keyword>
<organism evidence="2 3">
    <name type="scientific">Massilicoli timonensis</name>
    <dbReference type="NCBI Taxonomy" id="2015901"/>
    <lineage>
        <taxon>Bacteria</taxon>
        <taxon>Bacillati</taxon>
        <taxon>Bacillota</taxon>
        <taxon>Erysipelotrichia</taxon>
        <taxon>Erysipelotrichales</taxon>
        <taxon>Erysipelotrichaceae</taxon>
        <taxon>Massilicoli</taxon>
    </lineage>
</organism>
<evidence type="ECO:0000313" key="3">
    <source>
        <dbReference type="Proteomes" id="UP001524435"/>
    </source>
</evidence>
<protein>
    <submittedName>
        <fullName evidence="2">Uncharacterized protein</fullName>
    </submittedName>
</protein>
<accession>A0ABT1SMH9</accession>
<feature type="transmembrane region" description="Helical" evidence="1">
    <location>
        <begin position="73"/>
        <end position="92"/>
    </location>
</feature>
<keyword evidence="1" id="KW-0812">Transmembrane</keyword>
<dbReference type="RefSeq" id="WP_102265809.1">
    <property type="nucleotide sequence ID" value="NZ_CALVCM010000007.1"/>
</dbReference>
<reference evidence="2 3" key="1">
    <citation type="submission" date="2022-06" db="EMBL/GenBank/DDBJ databases">
        <title>Isolation of gut microbiota from human fecal samples.</title>
        <authorList>
            <person name="Pamer E.G."/>
            <person name="Barat B."/>
            <person name="Waligurski E."/>
            <person name="Medina S."/>
            <person name="Paddock L."/>
            <person name="Mostad J."/>
        </authorList>
    </citation>
    <scope>NUCLEOTIDE SEQUENCE [LARGE SCALE GENOMIC DNA]</scope>
    <source>
        <strain evidence="2 3">DFI.6.1</strain>
    </source>
</reference>
<keyword evidence="3" id="KW-1185">Reference proteome</keyword>
<gene>
    <name evidence="2" type="ORF">NE663_08765</name>
</gene>
<sequence>MLNCKIVCPNCGKAIPHAILRLKSRHVCEKCGHVIMAEPKMVVHFLLGITLFFFAGVLYYILEAGSLPQALQFLILLIAVYALYFLLLYVLVKLFGAKRIYHITDHRENNGHF</sequence>
<comment type="caution">
    <text evidence="2">The sequence shown here is derived from an EMBL/GenBank/DDBJ whole genome shotgun (WGS) entry which is preliminary data.</text>
</comment>
<dbReference type="Proteomes" id="UP001524435">
    <property type="component" value="Unassembled WGS sequence"/>
</dbReference>
<evidence type="ECO:0000313" key="2">
    <source>
        <dbReference type="EMBL" id="MCQ5122347.1"/>
    </source>
</evidence>